<dbReference type="HAMAP" id="MF_01382">
    <property type="entry name" value="SecA"/>
    <property type="match status" value="1"/>
</dbReference>
<keyword evidence="11 13" id="KW-0811">Translocation</keyword>
<dbReference type="GO" id="GO:0005886">
    <property type="term" value="C:plasma membrane"/>
    <property type="evidence" value="ECO:0007669"/>
    <property type="project" value="UniProtKB-SubCell"/>
</dbReference>
<keyword evidence="4 13" id="KW-1003">Cell membrane</keyword>
<evidence type="ECO:0000256" key="11">
    <source>
        <dbReference type="ARBA" id="ARBA00023010"/>
    </source>
</evidence>
<dbReference type="SUPFAM" id="SSF81767">
    <property type="entry name" value="Pre-protein crosslinking domain of SecA"/>
    <property type="match status" value="1"/>
</dbReference>
<comment type="function">
    <text evidence="13">Part of the Sec protein translocase complex. Interacts with the SecYEG preprotein conducting channel. Has a central role in coupling the hydrolysis of ATP to the transfer of proteins into and across the cell membrane, serving both as a receptor for the preprotein-SecB complex and as an ATP-driven molecular motor driving the stepwise translocation of polypeptide chains across the membrane.</text>
</comment>
<keyword evidence="9 13" id="KW-0653">Protein transport</keyword>
<dbReference type="GO" id="GO:0031522">
    <property type="term" value="C:cell envelope Sec protein transport complex"/>
    <property type="evidence" value="ECO:0007669"/>
    <property type="project" value="TreeGrafter"/>
</dbReference>
<dbReference type="PROSITE" id="PS51192">
    <property type="entry name" value="HELICASE_ATP_BIND_1"/>
    <property type="match status" value="1"/>
</dbReference>
<accession>A0A2T4N023</accession>
<dbReference type="Pfam" id="PF07516">
    <property type="entry name" value="SecA_SW"/>
    <property type="match status" value="1"/>
</dbReference>
<dbReference type="FunFam" id="3.40.50.300:FF:000113">
    <property type="entry name" value="Preprotein translocase subunit SecA"/>
    <property type="match status" value="1"/>
</dbReference>
<name>A0A2T4N023_AERVE</name>
<dbReference type="GO" id="GO:0017038">
    <property type="term" value="P:protein import"/>
    <property type="evidence" value="ECO:0007669"/>
    <property type="project" value="InterPro"/>
</dbReference>
<evidence type="ECO:0000256" key="10">
    <source>
        <dbReference type="ARBA" id="ARBA00022967"/>
    </source>
</evidence>
<dbReference type="EMBL" id="PZKL01000037">
    <property type="protein sequence ID" value="PTH80136.1"/>
    <property type="molecule type" value="Genomic_DNA"/>
</dbReference>
<dbReference type="PANTHER" id="PTHR30612:SF0">
    <property type="entry name" value="CHLOROPLAST PROTEIN-TRANSPORTING ATPASE"/>
    <property type="match status" value="1"/>
</dbReference>
<protein>
    <recommendedName>
        <fullName evidence="13 14">Protein translocase subunit SecA</fullName>
        <ecNumber evidence="13">7.4.2.8</ecNumber>
    </recommendedName>
</protein>
<dbReference type="Pfam" id="PF01043">
    <property type="entry name" value="SecA_PP_bind"/>
    <property type="match status" value="1"/>
</dbReference>
<evidence type="ECO:0000256" key="14">
    <source>
        <dbReference type="RuleBase" id="RU003874"/>
    </source>
</evidence>
<dbReference type="Pfam" id="PF07517">
    <property type="entry name" value="SecA_DEAD"/>
    <property type="match status" value="1"/>
</dbReference>
<dbReference type="GO" id="GO:0008564">
    <property type="term" value="F:protein-exporting ATPase activity"/>
    <property type="evidence" value="ECO:0007669"/>
    <property type="project" value="UniProtKB-EC"/>
</dbReference>
<keyword evidence="10 13" id="KW-1278">Translocase</keyword>
<dbReference type="PROSITE" id="PS51194">
    <property type="entry name" value="HELICASE_CTER"/>
    <property type="match status" value="1"/>
</dbReference>
<dbReference type="GO" id="GO:0065002">
    <property type="term" value="P:intracellular protein transmembrane transport"/>
    <property type="evidence" value="ECO:0007669"/>
    <property type="project" value="UniProtKB-UniRule"/>
</dbReference>
<evidence type="ECO:0000313" key="19">
    <source>
        <dbReference type="Proteomes" id="UP000241986"/>
    </source>
</evidence>
<dbReference type="AlphaFoldDB" id="A0A2T4N023"/>
<dbReference type="InterPro" id="IPR020937">
    <property type="entry name" value="SecA_CS"/>
</dbReference>
<dbReference type="PROSITE" id="PS01312">
    <property type="entry name" value="SECA"/>
    <property type="match status" value="1"/>
</dbReference>
<keyword evidence="12 13" id="KW-0472">Membrane</keyword>
<evidence type="ECO:0000256" key="13">
    <source>
        <dbReference type="HAMAP-Rule" id="MF_01382"/>
    </source>
</evidence>
<dbReference type="InterPro" id="IPR044722">
    <property type="entry name" value="SecA_SF2_C"/>
</dbReference>
<dbReference type="CDD" id="cd17928">
    <property type="entry name" value="DEXDc_SecA"/>
    <property type="match status" value="1"/>
</dbReference>
<dbReference type="PANTHER" id="PTHR30612">
    <property type="entry name" value="SECA INNER MEMBRANE COMPONENT OF SEC PROTEIN SECRETION SYSTEM"/>
    <property type="match status" value="1"/>
</dbReference>
<dbReference type="PROSITE" id="PS51196">
    <property type="entry name" value="SECA_MOTOR_DEAD"/>
    <property type="match status" value="1"/>
</dbReference>
<organism evidence="18 19">
    <name type="scientific">Aeromonas veronii</name>
    <dbReference type="NCBI Taxonomy" id="654"/>
    <lineage>
        <taxon>Bacteria</taxon>
        <taxon>Pseudomonadati</taxon>
        <taxon>Pseudomonadota</taxon>
        <taxon>Gammaproteobacteria</taxon>
        <taxon>Aeromonadales</taxon>
        <taxon>Aeromonadaceae</taxon>
        <taxon>Aeromonas</taxon>
    </lineage>
</organism>
<comment type="catalytic activity">
    <reaction evidence="13">
        <text>ATP + H2O + cellular proteinSide 1 = ADP + phosphate + cellular proteinSide 2.</text>
        <dbReference type="EC" id="7.4.2.8"/>
    </reaction>
</comment>
<comment type="caution">
    <text evidence="18">The sequence shown here is derived from an EMBL/GenBank/DDBJ whole genome shotgun (WGS) entry which is preliminary data.</text>
</comment>
<evidence type="ECO:0000256" key="8">
    <source>
        <dbReference type="ARBA" id="ARBA00022840"/>
    </source>
</evidence>
<dbReference type="InterPro" id="IPR036266">
    <property type="entry name" value="SecA_Wing/Scaffold_sf"/>
</dbReference>
<evidence type="ECO:0000259" key="15">
    <source>
        <dbReference type="PROSITE" id="PS51192"/>
    </source>
</evidence>
<dbReference type="Proteomes" id="UP000241986">
    <property type="component" value="Unassembled WGS sequence"/>
</dbReference>
<dbReference type="SMART" id="SM00957">
    <property type="entry name" value="SecA_DEAD"/>
    <property type="match status" value="1"/>
</dbReference>
<dbReference type="GO" id="GO:0043952">
    <property type="term" value="P:protein transport by the Sec complex"/>
    <property type="evidence" value="ECO:0007669"/>
    <property type="project" value="UniProtKB-ARBA"/>
</dbReference>
<dbReference type="InterPro" id="IPR014018">
    <property type="entry name" value="SecA_motor_DEAD"/>
</dbReference>
<keyword evidence="7 13" id="KW-0547">Nucleotide-binding</keyword>
<dbReference type="InterPro" id="IPR027417">
    <property type="entry name" value="P-loop_NTPase"/>
</dbReference>
<dbReference type="InterPro" id="IPR000185">
    <property type="entry name" value="SecA"/>
</dbReference>
<feature type="binding site" evidence="13">
    <location>
        <position position="588"/>
    </location>
    <ligand>
        <name>ATP</name>
        <dbReference type="ChEBI" id="CHEBI:30616"/>
    </ligand>
</feature>
<dbReference type="InterPro" id="IPR036670">
    <property type="entry name" value="SecA_X-link_sf"/>
</dbReference>
<evidence type="ECO:0000259" key="16">
    <source>
        <dbReference type="PROSITE" id="PS51194"/>
    </source>
</evidence>
<proteinExistence type="inferred from homology"/>
<dbReference type="NCBIfam" id="TIGR00963">
    <property type="entry name" value="secA"/>
    <property type="match status" value="1"/>
</dbReference>
<dbReference type="InterPro" id="IPR014001">
    <property type="entry name" value="Helicase_ATP-bd"/>
</dbReference>
<evidence type="ECO:0000256" key="3">
    <source>
        <dbReference type="ARBA" id="ARBA00022448"/>
    </source>
</evidence>
<dbReference type="CDD" id="cd18803">
    <property type="entry name" value="SF2_C_secA"/>
    <property type="match status" value="1"/>
</dbReference>
<evidence type="ECO:0000256" key="6">
    <source>
        <dbReference type="ARBA" id="ARBA00022519"/>
    </source>
</evidence>
<dbReference type="GO" id="GO:0006605">
    <property type="term" value="P:protein targeting"/>
    <property type="evidence" value="ECO:0007669"/>
    <property type="project" value="UniProtKB-UniRule"/>
</dbReference>
<feature type="binding site" evidence="13">
    <location>
        <begin position="168"/>
        <end position="172"/>
    </location>
    <ligand>
        <name>ATP</name>
        <dbReference type="ChEBI" id="CHEBI:30616"/>
    </ligand>
</feature>
<dbReference type="NCBIfam" id="NF009538">
    <property type="entry name" value="PRK12904.1"/>
    <property type="match status" value="1"/>
</dbReference>
<reference evidence="18 19" key="1">
    <citation type="submission" date="2018-03" db="EMBL/GenBank/DDBJ databases">
        <title>Aeromonas veronii whole genome sequencing and analysis.</title>
        <authorList>
            <person name="Xie H."/>
            <person name="Liu T."/>
            <person name="Wang K."/>
        </authorList>
    </citation>
    <scope>NUCLEOTIDE SEQUENCE [LARGE SCALE GENOMIC DNA]</scope>
    <source>
        <strain evidence="18 19">XH.VA.1</strain>
    </source>
</reference>
<dbReference type="SUPFAM" id="SSF52540">
    <property type="entry name" value="P-loop containing nucleoside triphosphate hydrolases"/>
    <property type="match status" value="2"/>
</dbReference>
<dbReference type="SMART" id="SM00958">
    <property type="entry name" value="SecA_PP_bind"/>
    <property type="match status" value="1"/>
</dbReference>
<keyword evidence="8 13" id="KW-0067">ATP-binding</keyword>
<feature type="domain" description="SecA family profile" evidence="17">
    <location>
        <begin position="66"/>
        <end position="695"/>
    </location>
</feature>
<dbReference type="Gene3D" id="3.40.50.300">
    <property type="entry name" value="P-loop containing nucleotide triphosphate hydrolases"/>
    <property type="match status" value="2"/>
</dbReference>
<feature type="domain" description="Helicase C-terminal" evidence="16">
    <location>
        <begin position="502"/>
        <end position="721"/>
    </location>
</feature>
<dbReference type="Gene3D" id="1.10.3060.10">
    <property type="entry name" value="Helical scaffold and wing domains of SecA"/>
    <property type="match status" value="1"/>
</dbReference>
<keyword evidence="3 13" id="KW-0813">Transport</keyword>
<dbReference type="InterPro" id="IPR011130">
    <property type="entry name" value="SecA_preprotein_X-link_dom"/>
</dbReference>
<sequence>MIFEFFDASLLARILFIYSKINSLSSLPISIIFPFRWQDLPGRFLSVSLFRRSIWLFLKWIFMKKNKLISRLFGTKNSRTLQKVRAVLSSVNALEPKLSVMSNEELFSLSASLKERAVAQSSVEGLLPEAYALCREMSSRVMGMRHYDVQVMGGIILNDGNIAEMRTGEGKTLVASLPAYLNSLAGKQVHVVTVNDYLAKRDALLMMPLYEALGLRVGYLQSKTKGDERREIYNNCDIIYGTNSEFAFDFLRDNIAPSKENLLQKGLCYVIIDEVDSILIDEARTPLIISGEGDINQGGIDMLKNLVERTKYITVVDFEKDDAQKYSQYDVILSLKNKSVHITEKGFKEIEDELTSLGVITSSSSLYSNQNLPIVDLFTTMIRANYLFEKNKDYVVVDGKIQIINQNTGRIENGRRWSDGLHQAVEAKEGVEILPDNRSLASISLQNFFRLYEKISGMTGTADTDAFELMEVYGLDVVVVPTHKPSLRKDMPDRIYAKKSSKIKGVIDEIIKQHKSGRPVLVGTTSVEESEMISSLLKEAGESSGISGGIPHNVLNAKNHEYEASIVAMAGRPGAITIATNMAGRGTDIILGGNHKELAKSLVTEDEAASAAIKESCLAAAKEVIELGGLCVIGTSRNNSRRIDNQLIGRAGRQGDPGSSVFFVSLEDDLMKIFGGERYISVFKTLGVGEDECITHPFVDKAIRDSQGRIEKHHYSTRKELLKYDDINNMQRKEIYSVRKEWLLCEDVKSKTEDFIVGAVNSMVDSFVPAGASYEDVDFKHIENCIANHWGIENDFSSLENMAVFSAEEIRKYILDKVHAETNRIIEQVGIDNFNSLSRQVMIDIIDRFWIEQISMLDNLRAGIHLRGYAQKNPIQEYSLDSLNMFKDMIGKMKSEFLSEIFVYSNQMIRYLNQIRENAEIQQIN</sequence>
<keyword evidence="6" id="KW-0997">Cell inner membrane</keyword>
<gene>
    <name evidence="13" type="primary">secA</name>
    <name evidence="18" type="ORF">DAA48_16405</name>
</gene>
<evidence type="ECO:0000256" key="2">
    <source>
        <dbReference type="ARBA" id="ARBA00007650"/>
    </source>
</evidence>
<dbReference type="InterPro" id="IPR001650">
    <property type="entry name" value="Helicase_C-like"/>
</dbReference>
<feature type="domain" description="Helicase ATP-binding" evidence="15">
    <location>
        <begin position="152"/>
        <end position="291"/>
    </location>
</feature>
<dbReference type="InterPro" id="IPR011116">
    <property type="entry name" value="SecA_Wing/Scaffold"/>
</dbReference>
<dbReference type="Gene3D" id="3.90.1440.10">
    <property type="entry name" value="SecA, preprotein cross-linking domain"/>
    <property type="match status" value="1"/>
</dbReference>
<dbReference type="Pfam" id="PF21090">
    <property type="entry name" value="P-loop_SecA"/>
    <property type="match status" value="1"/>
</dbReference>
<feature type="binding site" evidence="13">
    <location>
        <position position="150"/>
    </location>
    <ligand>
        <name>ATP</name>
        <dbReference type="ChEBI" id="CHEBI:30616"/>
    </ligand>
</feature>
<evidence type="ECO:0000256" key="9">
    <source>
        <dbReference type="ARBA" id="ARBA00022927"/>
    </source>
</evidence>
<comment type="subcellular location">
    <subcellularLocation>
        <location evidence="13">Cell membrane</location>
        <topology evidence="13">Peripheral membrane protein</topology>
        <orientation evidence="13">Cytoplasmic side</orientation>
    </subcellularLocation>
    <subcellularLocation>
        <location evidence="13">Cytoplasm</location>
    </subcellularLocation>
    <subcellularLocation>
        <location evidence="1">Membrane</location>
        <topology evidence="1">Peripheral membrane protein</topology>
    </subcellularLocation>
    <text evidence="13">Distribution is 50-50.</text>
</comment>
<dbReference type="InterPro" id="IPR011115">
    <property type="entry name" value="SecA_DEAD"/>
</dbReference>
<comment type="similarity">
    <text evidence="2 13 14">Belongs to the SecA family.</text>
</comment>
<dbReference type="EC" id="7.4.2.8" evidence="13"/>
<evidence type="ECO:0000256" key="5">
    <source>
        <dbReference type="ARBA" id="ARBA00022490"/>
    </source>
</evidence>
<dbReference type="SUPFAM" id="SSF81886">
    <property type="entry name" value="Helical scaffold and wing domains of SecA"/>
    <property type="match status" value="1"/>
</dbReference>
<dbReference type="PRINTS" id="PR00906">
    <property type="entry name" value="SECA"/>
</dbReference>
<keyword evidence="5 13" id="KW-0963">Cytoplasm</keyword>
<evidence type="ECO:0000256" key="4">
    <source>
        <dbReference type="ARBA" id="ARBA00022475"/>
    </source>
</evidence>
<evidence type="ECO:0000259" key="17">
    <source>
        <dbReference type="PROSITE" id="PS51196"/>
    </source>
</evidence>
<evidence type="ECO:0000256" key="12">
    <source>
        <dbReference type="ARBA" id="ARBA00023136"/>
    </source>
</evidence>
<evidence type="ECO:0000256" key="7">
    <source>
        <dbReference type="ARBA" id="ARBA00022741"/>
    </source>
</evidence>
<evidence type="ECO:0000313" key="18">
    <source>
        <dbReference type="EMBL" id="PTH80136.1"/>
    </source>
</evidence>
<dbReference type="GO" id="GO:0005829">
    <property type="term" value="C:cytosol"/>
    <property type="evidence" value="ECO:0007669"/>
    <property type="project" value="TreeGrafter"/>
</dbReference>
<dbReference type="GO" id="GO:0005524">
    <property type="term" value="F:ATP binding"/>
    <property type="evidence" value="ECO:0007669"/>
    <property type="project" value="UniProtKB-UniRule"/>
</dbReference>
<evidence type="ECO:0000256" key="1">
    <source>
        <dbReference type="ARBA" id="ARBA00004170"/>
    </source>
</evidence>
<comment type="subunit">
    <text evidence="13">Monomer and homodimer. Part of the essential Sec protein translocation apparatus which comprises SecA, SecYEG and auxiliary proteins SecDF-YajC and YidC.</text>
</comment>